<feature type="signal peptide" evidence="8">
    <location>
        <begin position="1"/>
        <end position="18"/>
    </location>
</feature>
<keyword evidence="5" id="KW-0624">Polysaccharide degradation</keyword>
<keyword evidence="5" id="KW-0119">Carbohydrate metabolism</keyword>
<dbReference type="InterPro" id="IPR036861">
    <property type="entry name" value="Endochitinase-like_sf"/>
</dbReference>
<dbReference type="OrthoDB" id="617225at2759"/>
<keyword evidence="6 7" id="KW-1015">Disulfide bond</keyword>
<dbReference type="Pfam" id="PF00182">
    <property type="entry name" value="Glyco_hydro_19"/>
    <property type="match status" value="1"/>
</dbReference>
<dbReference type="AlphaFoldDB" id="A0A2U1Q3N4"/>
<evidence type="ECO:0000256" key="3">
    <source>
        <dbReference type="ARBA" id="ARBA00022669"/>
    </source>
</evidence>
<dbReference type="EMBL" id="PKPP01000449">
    <property type="protein sequence ID" value="PWA92616.1"/>
    <property type="molecule type" value="Genomic_DNA"/>
</dbReference>
<evidence type="ECO:0000256" key="2">
    <source>
        <dbReference type="ARBA" id="ARBA00009373"/>
    </source>
</evidence>
<dbReference type="STRING" id="35608.A0A2U1Q3N4"/>
<dbReference type="Pfam" id="PF00187">
    <property type="entry name" value="Chitin_bind_1"/>
    <property type="match status" value="1"/>
</dbReference>
<evidence type="ECO:0000256" key="5">
    <source>
        <dbReference type="ARBA" id="ARBA00023024"/>
    </source>
</evidence>
<protein>
    <submittedName>
        <fullName evidence="10">Endochitinase</fullName>
    </submittedName>
</protein>
<evidence type="ECO:0000313" key="10">
    <source>
        <dbReference type="EMBL" id="PWA92616.1"/>
    </source>
</evidence>
<dbReference type="GO" id="GO:0016998">
    <property type="term" value="P:cell wall macromolecule catabolic process"/>
    <property type="evidence" value="ECO:0007669"/>
    <property type="project" value="InterPro"/>
</dbReference>
<feature type="domain" description="Chitin-binding type-1" evidence="9">
    <location>
        <begin position="18"/>
        <end position="61"/>
    </location>
</feature>
<keyword evidence="4" id="KW-0611">Plant defense</keyword>
<keyword evidence="11" id="KW-1185">Reference proteome</keyword>
<keyword evidence="5" id="KW-0146">Chitin degradation</keyword>
<dbReference type="InterPro" id="IPR023346">
    <property type="entry name" value="Lysozyme-like_dom_sf"/>
</dbReference>
<dbReference type="SUPFAM" id="SSF53955">
    <property type="entry name" value="Lysozyme-like"/>
    <property type="match status" value="1"/>
</dbReference>
<dbReference type="SUPFAM" id="SSF57016">
    <property type="entry name" value="Plant lectins/antimicrobial peptides"/>
    <property type="match status" value="1"/>
</dbReference>
<dbReference type="PANTHER" id="PTHR22595">
    <property type="entry name" value="CHITINASE-RELATED"/>
    <property type="match status" value="1"/>
</dbReference>
<dbReference type="SMART" id="SM00270">
    <property type="entry name" value="ChtBD1"/>
    <property type="match status" value="1"/>
</dbReference>
<dbReference type="CDD" id="cd00325">
    <property type="entry name" value="chitinase_GH19"/>
    <property type="match status" value="1"/>
</dbReference>
<dbReference type="GO" id="GO:0008061">
    <property type="term" value="F:chitin binding"/>
    <property type="evidence" value="ECO:0007669"/>
    <property type="project" value="UniProtKB-UniRule"/>
</dbReference>
<evidence type="ECO:0000256" key="8">
    <source>
        <dbReference type="SAM" id="SignalP"/>
    </source>
</evidence>
<feature type="chain" id="PRO_5015663377" evidence="8">
    <location>
        <begin position="19"/>
        <end position="144"/>
    </location>
</feature>
<feature type="disulfide bond" evidence="7">
    <location>
        <begin position="21"/>
        <end position="36"/>
    </location>
</feature>
<comment type="function">
    <text evidence="1">Defense against chitin-containing fungal pathogens.</text>
</comment>
<gene>
    <name evidence="10" type="ORF">CTI12_AA078180</name>
</gene>
<dbReference type="GO" id="GO:0004568">
    <property type="term" value="F:chitinase activity"/>
    <property type="evidence" value="ECO:0007669"/>
    <property type="project" value="InterPro"/>
</dbReference>
<name>A0A2U1Q3N4_ARTAN</name>
<evidence type="ECO:0000256" key="1">
    <source>
        <dbReference type="ARBA" id="ARBA00003102"/>
    </source>
</evidence>
<dbReference type="Proteomes" id="UP000245207">
    <property type="component" value="Unassembled WGS sequence"/>
</dbReference>
<organism evidence="10 11">
    <name type="scientific">Artemisia annua</name>
    <name type="common">Sweet wormwood</name>
    <dbReference type="NCBI Taxonomy" id="35608"/>
    <lineage>
        <taxon>Eukaryota</taxon>
        <taxon>Viridiplantae</taxon>
        <taxon>Streptophyta</taxon>
        <taxon>Embryophyta</taxon>
        <taxon>Tracheophyta</taxon>
        <taxon>Spermatophyta</taxon>
        <taxon>Magnoliopsida</taxon>
        <taxon>eudicotyledons</taxon>
        <taxon>Gunneridae</taxon>
        <taxon>Pentapetalae</taxon>
        <taxon>asterids</taxon>
        <taxon>campanulids</taxon>
        <taxon>Asterales</taxon>
        <taxon>Asteraceae</taxon>
        <taxon>Asteroideae</taxon>
        <taxon>Anthemideae</taxon>
        <taxon>Artemisiinae</taxon>
        <taxon>Artemisia</taxon>
    </lineage>
</organism>
<dbReference type="GO" id="GO:0050832">
    <property type="term" value="P:defense response to fungus"/>
    <property type="evidence" value="ECO:0007669"/>
    <property type="project" value="TreeGrafter"/>
</dbReference>
<proteinExistence type="inferred from homology"/>
<dbReference type="Gene3D" id="1.10.530.10">
    <property type="match status" value="1"/>
</dbReference>
<dbReference type="CDD" id="cd00035">
    <property type="entry name" value="ChtBD1"/>
    <property type="match status" value="1"/>
</dbReference>
<feature type="disulfide bond" evidence="7">
    <location>
        <begin position="55"/>
        <end position="59"/>
    </location>
</feature>
<reference evidence="10 11" key="1">
    <citation type="journal article" date="2018" name="Mol. Plant">
        <title>The genome of Artemisia annua provides insight into the evolution of Asteraceae family and artemisinin biosynthesis.</title>
        <authorList>
            <person name="Shen Q."/>
            <person name="Zhang L."/>
            <person name="Liao Z."/>
            <person name="Wang S."/>
            <person name="Yan T."/>
            <person name="Shi P."/>
            <person name="Liu M."/>
            <person name="Fu X."/>
            <person name="Pan Q."/>
            <person name="Wang Y."/>
            <person name="Lv Z."/>
            <person name="Lu X."/>
            <person name="Zhang F."/>
            <person name="Jiang W."/>
            <person name="Ma Y."/>
            <person name="Chen M."/>
            <person name="Hao X."/>
            <person name="Li L."/>
            <person name="Tang Y."/>
            <person name="Lv G."/>
            <person name="Zhou Y."/>
            <person name="Sun X."/>
            <person name="Brodelius P.E."/>
            <person name="Rose J.K.C."/>
            <person name="Tang K."/>
        </authorList>
    </citation>
    <scope>NUCLEOTIDE SEQUENCE [LARGE SCALE GENOMIC DNA]</scope>
    <source>
        <strain evidence="11">cv. Huhao1</strain>
        <tissue evidence="10">Leaf</tissue>
    </source>
</reference>
<feature type="disulfide bond" evidence="7">
    <location>
        <begin position="35"/>
        <end position="49"/>
    </location>
</feature>
<dbReference type="Gene3D" id="3.30.60.10">
    <property type="entry name" value="Endochitinase-like"/>
    <property type="match status" value="1"/>
</dbReference>
<evidence type="ECO:0000256" key="7">
    <source>
        <dbReference type="PROSITE-ProRule" id="PRU00261"/>
    </source>
</evidence>
<dbReference type="InterPro" id="IPR001002">
    <property type="entry name" value="Chitin-bd_1"/>
</dbReference>
<dbReference type="PROSITE" id="PS50941">
    <property type="entry name" value="CHIT_BIND_I_2"/>
    <property type="match status" value="1"/>
</dbReference>
<dbReference type="PANTHER" id="PTHR22595:SF79">
    <property type="entry name" value="CHITINASE 12"/>
    <property type="match status" value="1"/>
</dbReference>
<evidence type="ECO:0000256" key="4">
    <source>
        <dbReference type="ARBA" id="ARBA00022821"/>
    </source>
</evidence>
<sequence length="144" mass="15386">MNSFLLVTILVLVATVSAQDCGTQGGNRPCTNGNCCSQWGFCGNTPDHCSPANNCQSQCSGSSGTGVASIVTSSIFDQMLKYRNDPRCRANGFYSYSAFINTASAYNGFGTTGTADDQKRELAAFFAQTSHETTGFSKRVWAWA</sequence>
<evidence type="ECO:0000259" key="9">
    <source>
        <dbReference type="PROSITE" id="PS50941"/>
    </source>
</evidence>
<comment type="caution">
    <text evidence="10">The sequence shown here is derived from an EMBL/GenBank/DDBJ whole genome shotgun (WGS) entry which is preliminary data.</text>
</comment>
<comment type="similarity">
    <text evidence="2">Belongs to the glycosyl hydrolase 19 family. Chitinase class I subfamily.</text>
</comment>
<dbReference type="InterPro" id="IPR000726">
    <property type="entry name" value="Glyco_hydro_19_cat"/>
</dbReference>
<keyword evidence="3 7" id="KW-0147">Chitin-binding</keyword>
<feature type="disulfide bond" evidence="7">
    <location>
        <begin position="30"/>
        <end position="42"/>
    </location>
</feature>
<accession>A0A2U1Q3N4</accession>
<keyword evidence="8" id="KW-0732">Signal</keyword>
<evidence type="ECO:0000256" key="6">
    <source>
        <dbReference type="ARBA" id="ARBA00023157"/>
    </source>
</evidence>
<evidence type="ECO:0000313" key="11">
    <source>
        <dbReference type="Proteomes" id="UP000245207"/>
    </source>
</evidence>
<dbReference type="GO" id="GO:0006032">
    <property type="term" value="P:chitin catabolic process"/>
    <property type="evidence" value="ECO:0007669"/>
    <property type="project" value="UniProtKB-KW"/>
</dbReference>